<dbReference type="GO" id="GO:0008253">
    <property type="term" value="F:5'-nucleotidase activity"/>
    <property type="evidence" value="ECO:0007669"/>
    <property type="project" value="UniProtKB-EC"/>
</dbReference>
<sequence>MHPDHFMRHEAKDWGASEHFLRLFVRKLVGARLPPDVDLIKLDVPEDATPDTPWRLSRLSRQRYFEMVLDQPGPDSRLRDGRITVIVDQAALEPDSDVHALGRERVVAVTPLSLDATSRADFGAIREALGA</sequence>
<name>A0A1J5PWZ0_9ZZZZ</name>
<dbReference type="EC" id="3.1.3.6" evidence="1"/>
<accession>A0A1J5PWZ0</accession>
<organism evidence="1">
    <name type="scientific">mine drainage metagenome</name>
    <dbReference type="NCBI Taxonomy" id="410659"/>
    <lineage>
        <taxon>unclassified sequences</taxon>
        <taxon>metagenomes</taxon>
        <taxon>ecological metagenomes</taxon>
    </lineage>
</organism>
<gene>
    <name evidence="1" type="primary">surE_13</name>
    <name evidence="1" type="ORF">GALL_460380</name>
</gene>
<dbReference type="SUPFAM" id="SSF64167">
    <property type="entry name" value="SurE-like"/>
    <property type="match status" value="1"/>
</dbReference>
<dbReference type="EC" id="3.6.1.11" evidence="1"/>
<comment type="caution">
    <text evidence="1">The sequence shown here is derived from an EMBL/GenBank/DDBJ whole genome shotgun (WGS) entry which is preliminary data.</text>
</comment>
<dbReference type="GO" id="GO:0004309">
    <property type="term" value="F:exopolyphosphatase activity"/>
    <property type="evidence" value="ECO:0007669"/>
    <property type="project" value="UniProtKB-EC"/>
</dbReference>
<dbReference type="AlphaFoldDB" id="A0A1J5PWZ0"/>
<evidence type="ECO:0000313" key="1">
    <source>
        <dbReference type="EMBL" id="OIQ72335.1"/>
    </source>
</evidence>
<dbReference type="EC" id="3.1.3.5" evidence="1"/>
<dbReference type="Gene3D" id="3.40.1210.10">
    <property type="entry name" value="Survival protein SurE-like phosphatase/nucleotidase"/>
    <property type="match status" value="1"/>
</dbReference>
<dbReference type="InterPro" id="IPR036523">
    <property type="entry name" value="SurE-like_sf"/>
</dbReference>
<dbReference type="EMBL" id="MLJW01003314">
    <property type="protein sequence ID" value="OIQ72335.1"/>
    <property type="molecule type" value="Genomic_DNA"/>
</dbReference>
<proteinExistence type="predicted"/>
<keyword evidence="1" id="KW-0378">Hydrolase</keyword>
<reference evidence="1" key="1">
    <citation type="submission" date="2016-10" db="EMBL/GenBank/DDBJ databases">
        <title>Sequence of Gallionella enrichment culture.</title>
        <authorList>
            <person name="Poehlein A."/>
            <person name="Muehling M."/>
            <person name="Daniel R."/>
        </authorList>
    </citation>
    <scope>NUCLEOTIDE SEQUENCE</scope>
</reference>
<dbReference type="GO" id="GO:0008254">
    <property type="term" value="F:3'-nucleotidase activity"/>
    <property type="evidence" value="ECO:0007669"/>
    <property type="project" value="UniProtKB-EC"/>
</dbReference>
<protein>
    <submittedName>
        <fullName evidence="1">5'/3'-nucleotidase SurE</fullName>
        <ecNumber evidence="1">3.1.3.5</ecNumber>
        <ecNumber evidence="1">3.1.3.6</ecNumber>
        <ecNumber evidence="1">3.6.1.11</ecNumber>
    </submittedName>
</protein>